<name>M8BJH0_AEGTA</name>
<protein>
    <recommendedName>
        <fullName evidence="1">DUF6598 domain-containing protein</fullName>
    </recommendedName>
</protein>
<dbReference type="PANTHER" id="PTHR33065">
    <property type="entry name" value="OS07G0486400 PROTEIN"/>
    <property type="match status" value="1"/>
</dbReference>
<dbReference type="AlphaFoldDB" id="M8BJH0"/>
<dbReference type="EnsemblPlants" id="EMT06913">
    <property type="protein sequence ID" value="EMT06913"/>
    <property type="gene ID" value="F775_07562"/>
</dbReference>
<accession>M8BJH0</accession>
<sequence>MGELLVMMMTMISPSEKEVPPAESLRRRAKVLLPKFRLEAAALRSESPLLIFFLGQNDLYTRRWAPEVGLGEHNPPGRAWAPWRAQMEFNHQFGHHFSRADSPVAEDHSGSINPKALLQLRLVMHELPVVKRILVAMCGELDWSRLDLDSCWSRAGLGLGLDSCFRHLALSQKEKLDPKPRRARLVLGYGGGGGGMASEEEDFLFGSYTEDEEDLAAAEAKEQRARRRAEGEWGIEKVIAKHKEQQMELRLKYLESLKSSEYPNRGDRKTTKSPMRNLHNGIGGPELYTSLNVLAVKLIKCSVQFPIDVYGHVSVRDDIDAKRVFLFRRVRDNCQKINDAQGAFLSLTGPSRGIVLHSALHIELDLKIRSLDSERDIEIANCCLEDKVATSYSKVIRSRVTGPLCSVDLTYAPVHEAVEATFKFTLSRIKTIIKRPNGSVARQWRPFDKDNKEHCEILGKITVGISGIAEGVLLYDGSSLVGEGGLIRLQRRVVAAPLWLPLSINTVSRDGKNATTSVDPTNCGCQTFVVTACSYELEGTIVWSSLYSSKADDVHMGIRPVKLSSQL</sequence>
<evidence type="ECO:0000259" key="1">
    <source>
        <dbReference type="Pfam" id="PF20241"/>
    </source>
</evidence>
<feature type="domain" description="DUF6598" evidence="1">
    <location>
        <begin position="290"/>
        <end position="537"/>
    </location>
</feature>
<dbReference type="Pfam" id="PF20241">
    <property type="entry name" value="DUF6598"/>
    <property type="match status" value="1"/>
</dbReference>
<dbReference type="PANTHER" id="PTHR33065:SF163">
    <property type="entry name" value="OS05G0112700 PROTEIN"/>
    <property type="match status" value="1"/>
</dbReference>
<organism evidence="2">
    <name type="scientific">Aegilops tauschii</name>
    <name type="common">Tausch's goatgrass</name>
    <name type="synonym">Aegilops squarrosa</name>
    <dbReference type="NCBI Taxonomy" id="37682"/>
    <lineage>
        <taxon>Eukaryota</taxon>
        <taxon>Viridiplantae</taxon>
        <taxon>Streptophyta</taxon>
        <taxon>Embryophyta</taxon>
        <taxon>Tracheophyta</taxon>
        <taxon>Spermatophyta</taxon>
        <taxon>Magnoliopsida</taxon>
        <taxon>Liliopsida</taxon>
        <taxon>Poales</taxon>
        <taxon>Poaceae</taxon>
        <taxon>BOP clade</taxon>
        <taxon>Pooideae</taxon>
        <taxon>Triticodae</taxon>
        <taxon>Triticeae</taxon>
        <taxon>Triticinae</taxon>
        <taxon>Aegilops</taxon>
    </lineage>
</organism>
<reference evidence="2" key="1">
    <citation type="submission" date="2015-06" db="UniProtKB">
        <authorList>
            <consortium name="EnsemblPlants"/>
        </authorList>
    </citation>
    <scope>IDENTIFICATION</scope>
</reference>
<dbReference type="InterPro" id="IPR046533">
    <property type="entry name" value="DUF6598"/>
</dbReference>
<proteinExistence type="predicted"/>
<evidence type="ECO:0000313" key="2">
    <source>
        <dbReference type="EnsemblPlants" id="EMT06913"/>
    </source>
</evidence>